<accession>A0A645CUP7</accession>
<dbReference type="AlphaFoldDB" id="A0A645CUP7"/>
<gene>
    <name evidence="1" type="ORF">SDC9_127921</name>
</gene>
<dbReference type="EMBL" id="VSSQ01030362">
    <property type="protein sequence ID" value="MPM80870.1"/>
    <property type="molecule type" value="Genomic_DNA"/>
</dbReference>
<organism evidence="1">
    <name type="scientific">bioreactor metagenome</name>
    <dbReference type="NCBI Taxonomy" id="1076179"/>
    <lineage>
        <taxon>unclassified sequences</taxon>
        <taxon>metagenomes</taxon>
        <taxon>ecological metagenomes</taxon>
    </lineage>
</organism>
<proteinExistence type="predicted"/>
<comment type="caution">
    <text evidence="1">The sequence shown here is derived from an EMBL/GenBank/DDBJ whole genome shotgun (WGS) entry which is preliminary data.</text>
</comment>
<name>A0A645CUP7_9ZZZZ</name>
<sequence length="241" mass="27669">MKIVDEITDEALLGITVSYSVSRWIPTNGYLDDALNKLNSLFGKIIYAPLPKGREWIEHLDVLDAIRIESLGSLKKLDQYYTKILSGFVDVGIDKQSENYQKATEIIKNANLPNDILCDHELIPGFVRLQIININRLDLLSFYRLLKIDSNGRETMLKTMIEVTDSQKEAIKKIYTLYNSNSELKSQNISKFMEKWDEHENLKQLRNWWDAIPVLYTITPVGKVLAHANAQRCDPTLPALD</sequence>
<reference evidence="1" key="1">
    <citation type="submission" date="2019-08" db="EMBL/GenBank/DDBJ databases">
        <authorList>
            <person name="Kucharzyk K."/>
            <person name="Murdoch R.W."/>
            <person name="Higgins S."/>
            <person name="Loffler F."/>
        </authorList>
    </citation>
    <scope>NUCLEOTIDE SEQUENCE</scope>
</reference>
<protein>
    <submittedName>
        <fullName evidence="1">Uncharacterized protein</fullName>
    </submittedName>
</protein>
<evidence type="ECO:0000313" key="1">
    <source>
        <dbReference type="EMBL" id="MPM80870.1"/>
    </source>
</evidence>